<organism evidence="2 3">
    <name type="scientific">Spiroplasma apis B31</name>
    <dbReference type="NCBI Taxonomy" id="1276258"/>
    <lineage>
        <taxon>Bacteria</taxon>
        <taxon>Bacillati</taxon>
        <taxon>Mycoplasmatota</taxon>
        <taxon>Mollicutes</taxon>
        <taxon>Entomoplasmatales</taxon>
        <taxon>Spiroplasmataceae</taxon>
        <taxon>Spiroplasma</taxon>
    </lineage>
</organism>
<protein>
    <recommendedName>
        <fullName evidence="4">Transmembrane protein</fullName>
    </recommendedName>
</protein>
<proteinExistence type="predicted"/>
<feature type="transmembrane region" description="Helical" evidence="1">
    <location>
        <begin position="61"/>
        <end position="82"/>
    </location>
</feature>
<feature type="transmembrane region" description="Helical" evidence="1">
    <location>
        <begin position="31"/>
        <end position="49"/>
    </location>
</feature>
<evidence type="ECO:0000256" key="1">
    <source>
        <dbReference type="SAM" id="Phobius"/>
    </source>
</evidence>
<keyword evidence="1" id="KW-1133">Transmembrane helix</keyword>
<evidence type="ECO:0000313" key="3">
    <source>
        <dbReference type="Proteomes" id="UP000018550"/>
    </source>
</evidence>
<dbReference type="PATRIC" id="fig|1276258.3.peg.648"/>
<keyword evidence="1" id="KW-0472">Membrane</keyword>
<dbReference type="KEGG" id="sapi:SAPIS_v1c06350"/>
<accession>V5RKZ0</accession>
<keyword evidence="3" id="KW-1185">Reference proteome</keyword>
<reference evidence="2 3" key="1">
    <citation type="journal article" date="2014" name="Genome Announc.">
        <title>Complete Genome Sequence of Spiroplasma apis B31T (ATCC 33834), a Bacterium Associated with May Disease of Honeybees (Apis mellifera).</title>
        <authorList>
            <person name="Ku C."/>
            <person name="Lo W.S."/>
            <person name="Chen L.L."/>
            <person name="Kuo C.H."/>
        </authorList>
    </citation>
    <scope>NUCLEOTIDE SEQUENCE [LARGE SCALE GENOMIC DNA]</scope>
    <source>
        <strain evidence="2">B31</strain>
    </source>
</reference>
<name>V5RKZ0_SPIAP</name>
<dbReference type="STRING" id="1276258.SAPIS_v1c06350"/>
<dbReference type="AlphaFoldDB" id="V5RKZ0"/>
<feature type="transmembrane region" description="Helical" evidence="1">
    <location>
        <begin position="112"/>
        <end position="145"/>
    </location>
</feature>
<dbReference type="HOGENOM" id="CLU_1234375_0_0_14"/>
<gene>
    <name evidence="2" type="ORF">SAPIS_v1c06350</name>
</gene>
<evidence type="ECO:0008006" key="4">
    <source>
        <dbReference type="Google" id="ProtNLM"/>
    </source>
</evidence>
<evidence type="ECO:0000313" key="2">
    <source>
        <dbReference type="EMBL" id="AHB36480.1"/>
    </source>
</evidence>
<keyword evidence="1" id="KW-0812">Transmembrane</keyword>
<feature type="transmembrane region" description="Helical" evidence="1">
    <location>
        <begin position="166"/>
        <end position="185"/>
    </location>
</feature>
<dbReference type="EMBL" id="CP006682">
    <property type="protein sequence ID" value="AHB36480.1"/>
    <property type="molecule type" value="Genomic_DNA"/>
</dbReference>
<feature type="transmembrane region" description="Helical" evidence="1">
    <location>
        <begin position="7"/>
        <end position="25"/>
    </location>
</feature>
<sequence length="224" mass="26670">MKLNNLIALRCYLFFYFCLSWTKFVLRHLKLSVMTIISGYSIITRFFFLNKFNFVSIKNKVIYSLNILHFSILFIFAIYIYVTNFNMFDYDTIFDLGYTLKLLFFHGNFVKLIIMTLLYLVAFFFFCLLWFNILITYVLFIDFLIIKLKKYIVKNINHSSIINIKSKFILVNLNFSFILILFNNITKNLLNIRKNSVLLKVNTIKTKITIDLKNGNTPPNLILI</sequence>
<dbReference type="Proteomes" id="UP000018550">
    <property type="component" value="Chromosome"/>
</dbReference>